<evidence type="ECO:0000313" key="2">
    <source>
        <dbReference type="Proteomes" id="UP000035929"/>
    </source>
</evidence>
<sequence>MRTKPTSVTIDAADLPPLTAEQTARLEAMAARPDDEIDYSEIPPLSDAFWAHAVRGRYDRPTKTSTTVRIDSDVLAWLRAQGRGYQTRINAILRREMLAALKREE</sequence>
<dbReference type="InterPro" id="IPR025528">
    <property type="entry name" value="BrnA_antitoxin"/>
</dbReference>
<comment type="caution">
    <text evidence="1">The sequence shown here is derived from an EMBL/GenBank/DDBJ whole genome shotgun (WGS) entry which is preliminary data.</text>
</comment>
<proteinExistence type="predicted"/>
<dbReference type="PATRIC" id="fig|270351.6.peg.6587"/>
<dbReference type="AlphaFoldDB" id="A0A0J6ST36"/>
<dbReference type="OrthoDB" id="361944at2"/>
<protein>
    <recommendedName>
        <fullName evidence="3">Cytoplasmic protein</fullName>
    </recommendedName>
</protein>
<gene>
    <name evidence="1" type="ORF">VP06_09095</name>
</gene>
<reference evidence="1 2" key="1">
    <citation type="submission" date="2015-03" db="EMBL/GenBank/DDBJ databases">
        <title>Genome sequencing of Methylobacterium aquaticum DSM16371 type strain.</title>
        <authorList>
            <person name="Chaudhry V."/>
            <person name="Patil P.B."/>
        </authorList>
    </citation>
    <scope>NUCLEOTIDE SEQUENCE [LARGE SCALE GENOMIC DNA]</scope>
    <source>
        <strain evidence="1 2">DSM 16371</strain>
    </source>
</reference>
<name>A0A0J6ST36_9HYPH</name>
<dbReference type="RefSeq" id="WP_048463462.1">
    <property type="nucleotide sequence ID" value="NZ_LABX01000065.1"/>
</dbReference>
<evidence type="ECO:0008006" key="3">
    <source>
        <dbReference type="Google" id="ProtNLM"/>
    </source>
</evidence>
<dbReference type="Pfam" id="PF14384">
    <property type="entry name" value="BrnA_antitoxin"/>
    <property type="match status" value="1"/>
</dbReference>
<accession>A0A0J6ST36</accession>
<dbReference type="Proteomes" id="UP000035929">
    <property type="component" value="Unassembled WGS sequence"/>
</dbReference>
<organism evidence="1 2">
    <name type="scientific">Methylobacterium aquaticum</name>
    <dbReference type="NCBI Taxonomy" id="270351"/>
    <lineage>
        <taxon>Bacteria</taxon>
        <taxon>Pseudomonadati</taxon>
        <taxon>Pseudomonadota</taxon>
        <taxon>Alphaproteobacteria</taxon>
        <taxon>Hyphomicrobiales</taxon>
        <taxon>Methylobacteriaceae</taxon>
        <taxon>Methylobacterium</taxon>
    </lineage>
</organism>
<evidence type="ECO:0000313" key="1">
    <source>
        <dbReference type="EMBL" id="KMO36722.1"/>
    </source>
</evidence>
<dbReference type="EMBL" id="LABX01000065">
    <property type="protein sequence ID" value="KMO36722.1"/>
    <property type="molecule type" value="Genomic_DNA"/>
</dbReference>